<keyword evidence="3 4" id="KW-0732">Signal</keyword>
<dbReference type="EMBL" id="AFCE01000137">
    <property type="protein sequence ID" value="EGL82825.1"/>
    <property type="molecule type" value="Genomic_DNA"/>
</dbReference>
<dbReference type="InterPro" id="IPR004682">
    <property type="entry name" value="TRAP_DctP"/>
</dbReference>
<dbReference type="Proteomes" id="UP000010716">
    <property type="component" value="Unassembled WGS sequence"/>
</dbReference>
<name>F5L749_CALTT</name>
<keyword evidence="8" id="KW-1185">Reference proteome</keyword>
<dbReference type="CDD" id="cd13603">
    <property type="entry name" value="PBP2_TRAP_Siap_TeaA_like"/>
    <property type="match status" value="1"/>
</dbReference>
<sequence>MIKRNKWFVIASALFMLVLAGCGNQTADDGGQAGEEAGTEQAVELVLSHTAAPGTPIYLTYEKFKEELEERTEGSVTVRIHHSATLAGDTQGIEMLQNGTLDIASAATNNMAPFTDLFLVFDLPYIFEDVYATHKVLNGDIGQEFKEKAEEELGLKLLFFLDPGTQRDVMNSKREVRVPEDLRGLRFRTAESPIEMAYVEALGAVATPITWVEVYSALEQGVVDGLVQQFHWVVTANLHEVIRYVTETGGIHAMHMAFMNKDSFDKLSEAQQQAVLEAAQVAQDYNFEIAPKMADEMKQQMIDEGVQFYTPTEEELAQWREISVSIWDLFTDRIPEDLIERIQEAQR</sequence>
<dbReference type="Pfam" id="PF03480">
    <property type="entry name" value="DctP"/>
    <property type="match status" value="1"/>
</dbReference>
<dbReference type="AlphaFoldDB" id="F5L749"/>
<evidence type="ECO:0000313" key="7">
    <source>
        <dbReference type="Proteomes" id="UP000010716"/>
    </source>
</evidence>
<dbReference type="GO" id="GO:0030288">
    <property type="term" value="C:outer membrane-bounded periplasmic space"/>
    <property type="evidence" value="ECO:0007669"/>
    <property type="project" value="InterPro"/>
</dbReference>
<evidence type="ECO:0000313" key="8">
    <source>
        <dbReference type="Proteomes" id="UP000825179"/>
    </source>
</evidence>
<dbReference type="EMBL" id="CP082237">
    <property type="protein sequence ID" value="QZT34871.1"/>
    <property type="molecule type" value="Genomic_DNA"/>
</dbReference>
<dbReference type="Gene3D" id="3.40.190.170">
    <property type="entry name" value="Bacterial extracellular solute-binding protein, family 7"/>
    <property type="match status" value="1"/>
</dbReference>
<dbReference type="NCBIfam" id="NF037995">
    <property type="entry name" value="TRAP_S1"/>
    <property type="match status" value="1"/>
</dbReference>
<proteinExistence type="inferred from homology"/>
<reference evidence="6 8" key="2">
    <citation type="journal article" date="2020" name="Extremophiles">
        <title>Genomic analysis of Caldalkalibacillus thermarum TA2.A1 reveals aerobic alkaliphilic metabolism and evolutionary hallmarks linking alkaliphilic bacteria and plant life.</title>
        <authorList>
            <person name="de Jong S.I."/>
            <person name="van den Broek M.A."/>
            <person name="Merkel A.Y."/>
            <person name="de la Torre Cortes P."/>
            <person name="Kalamorz F."/>
            <person name="Cook G.M."/>
            <person name="van Loosdrecht M.C.M."/>
            <person name="McMillan D.G.G."/>
        </authorList>
    </citation>
    <scope>NUCLEOTIDE SEQUENCE [LARGE SCALE GENOMIC DNA]</scope>
    <source>
        <strain evidence="6 8">TA2.A1</strain>
    </source>
</reference>
<evidence type="ECO:0000313" key="5">
    <source>
        <dbReference type="EMBL" id="EGL82825.1"/>
    </source>
</evidence>
<feature type="chain" id="PRO_5044483285" evidence="4">
    <location>
        <begin position="28"/>
        <end position="347"/>
    </location>
</feature>
<dbReference type="InterPro" id="IPR018389">
    <property type="entry name" value="DctP_fam"/>
</dbReference>
<reference evidence="6" key="3">
    <citation type="submission" date="2021-08" db="EMBL/GenBank/DDBJ databases">
        <authorList>
            <person name="de Jong S."/>
            <person name="van den Broek M."/>
            <person name="Merkel A."/>
            <person name="de la Torre Cortes P."/>
            <person name="Kalamorz F."/>
            <person name="Cook G."/>
            <person name="van Loosdrecht M."/>
            <person name="McMillan D."/>
        </authorList>
    </citation>
    <scope>NUCLEOTIDE SEQUENCE</scope>
    <source>
        <strain evidence="6">TA2.A1</strain>
    </source>
</reference>
<gene>
    <name evidence="5" type="ORF">CathTA2_1649</name>
    <name evidence="6" type="ORF">HUR95_06365</name>
</gene>
<dbReference type="PROSITE" id="PS51257">
    <property type="entry name" value="PROKAR_LIPOPROTEIN"/>
    <property type="match status" value="1"/>
</dbReference>
<dbReference type="OrthoDB" id="9776801at2"/>
<dbReference type="PANTHER" id="PTHR33376:SF7">
    <property type="entry name" value="C4-DICARBOXYLATE-BINDING PROTEIN DCTB"/>
    <property type="match status" value="1"/>
</dbReference>
<keyword evidence="2" id="KW-0813">Transport</keyword>
<reference evidence="5 7" key="1">
    <citation type="journal article" date="2011" name="J. Bacteriol.">
        <title>Draft genome sequence of the thermoalkaliphilic Caldalkalibacillus thermarum strain TA2.A1.</title>
        <authorList>
            <person name="Kalamorz F."/>
            <person name="Keis S."/>
            <person name="McMillan D.G."/>
            <person name="Olsson K."/>
            <person name="Stanton J.A."/>
            <person name="Stockwell P."/>
            <person name="Black M.A."/>
            <person name="Klingeman D.M."/>
            <person name="Land M.L."/>
            <person name="Han C.S."/>
            <person name="Martin S.L."/>
            <person name="Becher S.A."/>
            <person name="Peddie C.J."/>
            <person name="Morgan H.W."/>
            <person name="Matthies D."/>
            <person name="Preiss L."/>
            <person name="Meier T."/>
            <person name="Brown S.D."/>
            <person name="Cook G.M."/>
        </authorList>
    </citation>
    <scope>NUCLEOTIDE SEQUENCE [LARGE SCALE GENOMIC DNA]</scope>
    <source>
        <strain evidence="5 7">TA2.A1</strain>
    </source>
</reference>
<dbReference type="InterPro" id="IPR038404">
    <property type="entry name" value="TRAP_DctP_sf"/>
</dbReference>
<accession>F5L749</accession>
<evidence type="ECO:0000256" key="2">
    <source>
        <dbReference type="ARBA" id="ARBA00022448"/>
    </source>
</evidence>
<dbReference type="eggNOG" id="COG1638">
    <property type="taxonomic scope" value="Bacteria"/>
</dbReference>
<evidence type="ECO:0000256" key="4">
    <source>
        <dbReference type="SAM" id="SignalP"/>
    </source>
</evidence>
<dbReference type="KEGG" id="cthu:HUR95_06365"/>
<evidence type="ECO:0000256" key="3">
    <source>
        <dbReference type="ARBA" id="ARBA00022729"/>
    </source>
</evidence>
<evidence type="ECO:0000256" key="1">
    <source>
        <dbReference type="ARBA" id="ARBA00009023"/>
    </source>
</evidence>
<dbReference type="NCBIfam" id="TIGR00787">
    <property type="entry name" value="dctP"/>
    <property type="match status" value="1"/>
</dbReference>
<comment type="similarity">
    <text evidence="1">Belongs to the bacterial solute-binding protein 7 family.</text>
</comment>
<organism evidence="5 7">
    <name type="scientific">Caldalkalibacillus thermarum (strain TA2.A1)</name>
    <dbReference type="NCBI Taxonomy" id="986075"/>
    <lineage>
        <taxon>Bacteria</taxon>
        <taxon>Bacillati</taxon>
        <taxon>Bacillota</taxon>
        <taxon>Bacilli</taxon>
        <taxon>Bacillales</taxon>
        <taxon>Bacillaceae</taxon>
        <taxon>Caldalkalibacillus</taxon>
    </lineage>
</organism>
<evidence type="ECO:0000313" key="6">
    <source>
        <dbReference type="EMBL" id="QZT34871.1"/>
    </source>
</evidence>
<dbReference type="GO" id="GO:0055085">
    <property type="term" value="P:transmembrane transport"/>
    <property type="evidence" value="ECO:0007669"/>
    <property type="project" value="InterPro"/>
</dbReference>
<dbReference type="RefSeq" id="WP_007504689.1">
    <property type="nucleotide sequence ID" value="NZ_AFCE01000137.1"/>
</dbReference>
<dbReference type="Proteomes" id="UP000825179">
    <property type="component" value="Chromosome"/>
</dbReference>
<dbReference type="PANTHER" id="PTHR33376">
    <property type="match status" value="1"/>
</dbReference>
<dbReference type="PIRSF" id="PIRSF006470">
    <property type="entry name" value="DctB"/>
    <property type="match status" value="1"/>
</dbReference>
<protein>
    <submittedName>
        <fullName evidence="5">TRAP dicarboxylate transporter, DctP subunit</fullName>
    </submittedName>
    <submittedName>
        <fullName evidence="6">TRAP transporter substrate-binding protein</fullName>
    </submittedName>
</protein>
<feature type="signal peptide" evidence="4">
    <location>
        <begin position="1"/>
        <end position="27"/>
    </location>
</feature>